<accession>A0A383D7C4</accession>
<organism evidence="2">
    <name type="scientific">marine metagenome</name>
    <dbReference type="NCBI Taxonomy" id="408172"/>
    <lineage>
        <taxon>unclassified sequences</taxon>
        <taxon>metagenomes</taxon>
        <taxon>ecological metagenomes</taxon>
    </lineage>
</organism>
<keyword evidence="1" id="KW-1133">Transmembrane helix</keyword>
<dbReference type="AlphaFoldDB" id="A0A383D7C4"/>
<dbReference type="EMBL" id="UINC01214862">
    <property type="protein sequence ID" value="SVE40281.1"/>
    <property type="molecule type" value="Genomic_DNA"/>
</dbReference>
<protein>
    <submittedName>
        <fullName evidence="2">Uncharacterized protein</fullName>
    </submittedName>
</protein>
<evidence type="ECO:0000313" key="2">
    <source>
        <dbReference type="EMBL" id="SVE40281.1"/>
    </source>
</evidence>
<sequence length="166" mass="19292">MANGLLQYKWTAMLSRFILYICFISASLLFSQNQDFKQNDHLRFNSIPDIKLFHSPPEPLFVGRPFELSLVTEISDALLSSVLLFFKTNKMETYREIILTGDSGLYKYKIDIKNFPGESIDYFFAVRTLDGKIYGAPVDDNNLLSPIKKIFIDPVQYFEQKKRLNQ</sequence>
<keyword evidence="1" id="KW-0812">Transmembrane</keyword>
<evidence type="ECO:0000256" key="1">
    <source>
        <dbReference type="SAM" id="Phobius"/>
    </source>
</evidence>
<name>A0A383D7C4_9ZZZZ</name>
<keyword evidence="1" id="KW-0472">Membrane</keyword>
<feature type="transmembrane region" description="Helical" evidence="1">
    <location>
        <begin position="12"/>
        <end position="30"/>
    </location>
</feature>
<reference evidence="2" key="1">
    <citation type="submission" date="2018-05" db="EMBL/GenBank/DDBJ databases">
        <authorList>
            <person name="Lanie J.A."/>
            <person name="Ng W.-L."/>
            <person name="Kazmierczak K.M."/>
            <person name="Andrzejewski T.M."/>
            <person name="Davidsen T.M."/>
            <person name="Wayne K.J."/>
            <person name="Tettelin H."/>
            <person name="Glass J.I."/>
            <person name="Rusch D."/>
            <person name="Podicherti R."/>
            <person name="Tsui H.-C.T."/>
            <person name="Winkler M.E."/>
        </authorList>
    </citation>
    <scope>NUCLEOTIDE SEQUENCE</scope>
</reference>
<gene>
    <name evidence="2" type="ORF">METZ01_LOCUS493135</name>
</gene>
<proteinExistence type="predicted"/>